<dbReference type="OrthoDB" id="9816424at2"/>
<evidence type="ECO:0000313" key="1">
    <source>
        <dbReference type="EMBL" id="KPM48338.1"/>
    </source>
</evidence>
<dbReference type="PANTHER" id="PTHR41244">
    <property type="entry name" value="RHAMNAN SYNTHESIS F"/>
    <property type="match status" value="1"/>
</dbReference>
<reference evidence="1 2" key="1">
    <citation type="submission" date="2015-07" db="EMBL/GenBank/DDBJ databases">
        <title>The draft genome sequence of Leadbetterella sp. JN14-9.</title>
        <authorList>
            <person name="Liu Y."/>
            <person name="Du J."/>
            <person name="Shao Z."/>
        </authorList>
    </citation>
    <scope>NUCLEOTIDE SEQUENCE [LARGE SCALE GENOMIC DNA]</scope>
    <source>
        <strain evidence="1 2">JN14-9</strain>
    </source>
</reference>
<name>A0A0P7BCL8_9BACT</name>
<dbReference type="GO" id="GO:0016787">
    <property type="term" value="F:hydrolase activity"/>
    <property type="evidence" value="ECO:0007669"/>
    <property type="project" value="UniProtKB-KW"/>
</dbReference>
<dbReference type="CDD" id="cd11579">
    <property type="entry name" value="Glyco_tran_WbsX"/>
    <property type="match status" value="1"/>
</dbReference>
<dbReference type="AlphaFoldDB" id="A0A0P7BCL8"/>
<dbReference type="PATRIC" id="fig|1605367.3.peg.2713"/>
<keyword evidence="2" id="KW-1185">Reference proteome</keyword>
<protein>
    <submittedName>
        <fullName evidence="1">Glycosyl hydrolase</fullName>
    </submittedName>
</protein>
<dbReference type="RefSeq" id="WP_055145686.1">
    <property type="nucleotide sequence ID" value="NZ_JXSZ01000006.1"/>
</dbReference>
<organism evidence="1 2">
    <name type="scientific">Jiulongibacter sediminis</name>
    <dbReference type="NCBI Taxonomy" id="1605367"/>
    <lineage>
        <taxon>Bacteria</taxon>
        <taxon>Pseudomonadati</taxon>
        <taxon>Bacteroidota</taxon>
        <taxon>Cytophagia</taxon>
        <taxon>Cytophagales</taxon>
        <taxon>Leadbetterellaceae</taxon>
        <taxon>Jiulongibacter</taxon>
    </lineage>
</organism>
<dbReference type="InterPro" id="IPR032719">
    <property type="entry name" value="WbsX"/>
</dbReference>
<gene>
    <name evidence="1" type="ORF">AFM12_06720</name>
</gene>
<proteinExistence type="predicted"/>
<dbReference type="Proteomes" id="UP000050454">
    <property type="component" value="Unassembled WGS sequence"/>
</dbReference>
<dbReference type="EMBL" id="LGTQ01000006">
    <property type="protein sequence ID" value="KPM48338.1"/>
    <property type="molecule type" value="Genomic_DNA"/>
</dbReference>
<sequence>MQEKKLRGLAVILPQFHPIPENDKWWGKGFTEWTNVTKAQPRFSGHYQPHLPADLGFYDLRLEQSREEQAKLAEEHSIYGFCIHHYWFNGKQLLETPVNEMLRLGKPDFPFMLCWANENWTRRWDGLDQEVLMKQDYSAEDHRAHAKYLCETAFKDKRYITIDGRPFFLFFNTHIIPDLKESIEIWRDEVKKHGFPDIYLAGVKTYQDAIKDPEGVGFDAVVEWQPDWGNLNINPNFWQRVKQKLGFKISYFKDDYASVVERMLAKKDPDTKHFHCIMPAWDNCARKKQRAFVIDGSTPALYKNWLQRLCDKFTPASKEENFVFINAMNEWAEGNHLEPDQKWGKQYLQATKEVFDQYK</sequence>
<dbReference type="PANTHER" id="PTHR41244:SF1">
    <property type="entry name" value="GLYCOSYLTRANSFERASE"/>
    <property type="match status" value="1"/>
</dbReference>
<accession>A0A0P7BCL8</accession>
<evidence type="ECO:0000313" key="2">
    <source>
        <dbReference type="Proteomes" id="UP000050454"/>
    </source>
</evidence>
<dbReference type="Gene3D" id="3.20.20.80">
    <property type="entry name" value="Glycosidases"/>
    <property type="match status" value="1"/>
</dbReference>
<comment type="caution">
    <text evidence="1">The sequence shown here is derived from an EMBL/GenBank/DDBJ whole genome shotgun (WGS) entry which is preliminary data.</text>
</comment>
<dbReference type="STRING" id="1605367.AFM12_06720"/>
<dbReference type="Pfam" id="PF14307">
    <property type="entry name" value="Glyco_tran_WbsX"/>
    <property type="match status" value="1"/>
</dbReference>
<keyword evidence="1" id="KW-0378">Hydrolase</keyword>